<feature type="repeat" description="Cell wall-binding" evidence="12">
    <location>
        <begin position="1525"/>
        <end position="1544"/>
    </location>
</feature>
<dbReference type="PROSITE" id="PS00136">
    <property type="entry name" value="SUBTILASE_ASP"/>
    <property type="match status" value="1"/>
</dbReference>
<keyword evidence="6 13" id="KW-0645">Protease</keyword>
<keyword evidence="8" id="KW-0677">Repeat</keyword>
<evidence type="ECO:0000256" key="10">
    <source>
        <dbReference type="ARBA" id="ARBA00022825"/>
    </source>
</evidence>
<feature type="repeat" description="Cell wall-binding" evidence="12">
    <location>
        <begin position="1485"/>
        <end position="1504"/>
    </location>
</feature>
<keyword evidence="5" id="KW-0964">Secreted</keyword>
<dbReference type="InterPro" id="IPR050131">
    <property type="entry name" value="Peptidase_S8_subtilisin-like"/>
</dbReference>
<keyword evidence="4" id="KW-0134">Cell wall</keyword>
<feature type="domain" description="C5a peptidase/Subtilisin-like protease SBT2-like Fn3-like" evidence="19">
    <location>
        <begin position="692"/>
        <end position="819"/>
    </location>
</feature>
<evidence type="ECO:0000256" key="7">
    <source>
        <dbReference type="ARBA" id="ARBA00022729"/>
    </source>
</evidence>
<sequence length="1563" mass="170869">MSKKNHNKKRNIATYALASALVLSNLGFASATSAATYKPGDLDSKLKQVRDFQAVQKQSLKELDAKSVNAKANLKATDKVRVIVEVEGQTPVEYATKQGKLYKELSEDKKSSLTSKLQGQQKSVKDKISSKGINVKYKQTFSTAFNGFSGEVAFGDVSKIEGIAGVKNVYIANEYNRPVIEPNMKTSHQFIQSRDTWSDSGYKGEGMVVAVIDTGVDPSHRDFKLTDNSSEELSKDGVGKIVSDSGLKGKFYTDKVPYGYNYYDQNNTILDLGPGASMHGMHVAGTVAANGDEANGGIKGVAPEAQVLAMKVFSNDPLFPSTTSDVYLAAIDDSIKLGADVLNMSLGSTASFYDENSAEDLAIQRATANGIVCAVSAGNSETLGYGWDNPFAKNPDIGVVGAPGLNPDTISVAASGNEAYRYQHSISLAGNATFSSVGYGIDDWTKLAADNGGKLELVSLGAKLGAPADYQGLDVKGKIVVVPRGSLTFVDKTKNAAVAGAAGIIVWNATNGLFYEDQGGWDIPFMHISKAEGEALNAAITAGQTTLSVSQLKRSEDPEMGRMTDFTSWGTTPSLEMKPEITAPGGNIYSTVNNDKYELMSGTSMASPHVAGGSALVQEYLQSDKGKKFGALSVGERTHLAKVLLMNTAKVIKDLDGNPFSPRREGAGMMQLHSAVSTPVYFVNKSTGESKVELKDFQSKQISMTFTAKNVSDKNVMYKVDTSVLTDIVQDYQGTEYNALAAAAMKGAKVSAPESVIVPAGQSVDFTVNVDLTDAKIPYIDKDNKQVFADLKEDIFVEGSVNLVSLDEKVAPSLTVPYVGFYGKWDNPSVLDGFKNLGEDKFFDLDGSYAKANFGVDKVSDMLIDDWFQAPVPEKNVWTISPNGDGYNDTVNAFPAFLRNASEVQFNILDKDEKLLRRVKTETSVRKNFYNAGKGSVYNYENDREWNGSVSGKTVKDGLYYYEIKSVIDYDGAKWQSKKVPVLVDTTAPKVEATYDPEKKAVSWTTTEEGSGVEIYGVFVNGKLQNVVDGKTNSYEVQNAPAKAIVEVLAIDYAQNASSDTAAIGDVELPLIFITDGTKNSAGDYVSNSPYAYGAYNTRTIPVKGIVTDDIGLKYVKVAGNEVPLVKDAKGNLTFSTTVTFEKDGLQPIQIEAVDHSNKSFSISRYVYIDTTQAEINVDAPERVDKNVDEITLDVELKDNLGYLDFFVGDNNVYKKSFDSEVDSQKPLSAKVKVKVPLGLGNNTVTMKLYDIAGNVTVKELVINRGDQTGWVENDGAWYYYDEDGSMHTGWLEENYSDDEYGGSWTVKYYFDKDGKMHTGWLDLDGKRYYFDEGGAMATDVTFVAENKTYYYFNEDGAVQSGVYDVLGDSTSFLAYFDAKTGMLRNGWKLADGSWYYADRDGRLQSGWLNQANKWYFFNNDGKMKTGWLNDGKSTYYLTDSGAMATGWAKADGKWYYFNKSGTKQTGWLKDGQKWYYLDQSGVMKTGWLQVGGKWYFLNNNGDMATGWKQVGGKWYYLNPNGDMQTGWKLIDGKWYYLNASGVMAANTTIEGYKLGKDGAWTK</sequence>
<feature type="compositionally biased region" description="Basic and acidic residues" evidence="15">
    <location>
        <begin position="553"/>
        <end position="562"/>
    </location>
</feature>
<feature type="domain" description="Peptidase S8/S53" evidence="17">
    <location>
        <begin position="204"/>
        <end position="668"/>
    </location>
</feature>
<feature type="domain" description="PA" evidence="18">
    <location>
        <begin position="456"/>
        <end position="536"/>
    </location>
</feature>
<feature type="repeat" description="Cell wall-binding" evidence="12">
    <location>
        <begin position="1318"/>
        <end position="1337"/>
    </location>
</feature>
<dbReference type="InterPro" id="IPR046450">
    <property type="entry name" value="PA_dom_sf"/>
</dbReference>
<dbReference type="PROSITE" id="PS00137">
    <property type="entry name" value="SUBTILASE_HIS"/>
    <property type="match status" value="1"/>
</dbReference>
<evidence type="ECO:0000259" key="17">
    <source>
        <dbReference type="Pfam" id="PF00082"/>
    </source>
</evidence>
<dbReference type="PROSITE" id="PS00138">
    <property type="entry name" value="SUBTILASE_SER"/>
    <property type="match status" value="1"/>
</dbReference>
<dbReference type="Pfam" id="PF06280">
    <property type="entry name" value="fn3_5"/>
    <property type="match status" value="1"/>
</dbReference>
<feature type="active site" description="Charge relay system" evidence="13">
    <location>
        <position position="604"/>
    </location>
</feature>
<proteinExistence type="inferred from homology"/>
<dbReference type="Pfam" id="PF01473">
    <property type="entry name" value="Choline_bind_1"/>
    <property type="match status" value="4"/>
</dbReference>
<dbReference type="SUPFAM" id="SSF69360">
    <property type="entry name" value="Cell wall binding repeat"/>
    <property type="match status" value="2"/>
</dbReference>
<comment type="cofactor">
    <cofactor evidence="1">
        <name>Ca(2+)</name>
        <dbReference type="ChEBI" id="CHEBI:29108"/>
    </cofactor>
</comment>
<evidence type="ECO:0000256" key="15">
    <source>
        <dbReference type="SAM" id="MobiDB-lite"/>
    </source>
</evidence>
<feature type="repeat" description="Cell wall-binding" evidence="12">
    <location>
        <begin position="1445"/>
        <end position="1464"/>
    </location>
</feature>
<dbReference type="RefSeq" id="WP_406578947.1">
    <property type="nucleotide sequence ID" value="NZ_JBJHQH010000001.1"/>
</dbReference>
<dbReference type="SUPFAM" id="SSF52743">
    <property type="entry name" value="Subtilisin-like"/>
    <property type="match status" value="1"/>
</dbReference>
<feature type="compositionally biased region" description="Polar residues" evidence="15">
    <location>
        <begin position="565"/>
        <end position="574"/>
    </location>
</feature>
<dbReference type="InterPro" id="IPR018337">
    <property type="entry name" value="Cell_wall/Cho-bd_repeat"/>
</dbReference>
<accession>A0ABW8RC42</accession>
<dbReference type="InterPro" id="IPR003137">
    <property type="entry name" value="PA_domain"/>
</dbReference>
<evidence type="ECO:0000256" key="3">
    <source>
        <dbReference type="ARBA" id="ARBA00011073"/>
    </source>
</evidence>
<organism evidence="20 21">
    <name type="scientific">Bacillus salipaludis</name>
    <dbReference type="NCBI Taxonomy" id="2547811"/>
    <lineage>
        <taxon>Bacteria</taxon>
        <taxon>Bacillati</taxon>
        <taxon>Bacillota</taxon>
        <taxon>Bacilli</taxon>
        <taxon>Bacillales</taxon>
        <taxon>Bacillaceae</taxon>
        <taxon>Bacillus</taxon>
    </lineage>
</organism>
<dbReference type="InterPro" id="IPR023827">
    <property type="entry name" value="Peptidase_S8_Asp-AS"/>
</dbReference>
<dbReference type="InterPro" id="IPR022398">
    <property type="entry name" value="Peptidase_S8_His-AS"/>
</dbReference>
<dbReference type="InterPro" id="IPR034216">
    <property type="entry name" value="C5a_Peptidase"/>
</dbReference>
<evidence type="ECO:0000313" key="20">
    <source>
        <dbReference type="EMBL" id="MFK9090252.1"/>
    </source>
</evidence>
<dbReference type="Gene3D" id="3.50.30.30">
    <property type="match status" value="1"/>
</dbReference>
<dbReference type="PANTHER" id="PTHR43806">
    <property type="entry name" value="PEPTIDASE S8"/>
    <property type="match status" value="1"/>
</dbReference>
<feature type="repeat" description="Cell wall-binding" evidence="12">
    <location>
        <begin position="1268"/>
        <end position="1287"/>
    </location>
</feature>
<dbReference type="PROSITE" id="PS51892">
    <property type="entry name" value="SUBTILASE"/>
    <property type="match status" value="1"/>
</dbReference>
<evidence type="ECO:0000256" key="4">
    <source>
        <dbReference type="ARBA" id="ARBA00022512"/>
    </source>
</evidence>
<dbReference type="InterPro" id="IPR036852">
    <property type="entry name" value="Peptidase_S8/S53_dom_sf"/>
</dbReference>
<name>A0ABW8RC42_9BACI</name>
<dbReference type="Pfam" id="PF02225">
    <property type="entry name" value="PA"/>
    <property type="match status" value="1"/>
</dbReference>
<feature type="active site" description="Charge relay system" evidence="13">
    <location>
        <position position="279"/>
    </location>
</feature>
<evidence type="ECO:0000256" key="13">
    <source>
        <dbReference type="PROSITE-ProRule" id="PRU01240"/>
    </source>
</evidence>
<dbReference type="InterPro" id="IPR015500">
    <property type="entry name" value="Peptidase_S8_subtilisin-rel"/>
</dbReference>
<feature type="repeat" description="Cell wall-binding" evidence="12">
    <location>
        <begin position="1465"/>
        <end position="1484"/>
    </location>
</feature>
<evidence type="ECO:0000256" key="1">
    <source>
        <dbReference type="ARBA" id="ARBA00001913"/>
    </source>
</evidence>
<reference evidence="20 21" key="1">
    <citation type="submission" date="2024-11" db="EMBL/GenBank/DDBJ databases">
        <authorList>
            <person name="Lucas J.A."/>
        </authorList>
    </citation>
    <scope>NUCLEOTIDE SEQUENCE [LARGE SCALE GENOMIC DNA]</scope>
    <source>
        <strain evidence="20 21">Z 5.4</strain>
    </source>
</reference>
<evidence type="ECO:0000256" key="6">
    <source>
        <dbReference type="ARBA" id="ARBA00022670"/>
    </source>
</evidence>
<keyword evidence="9 13" id="KW-0378">Hydrolase</keyword>
<feature type="signal peptide" evidence="16">
    <location>
        <begin position="1"/>
        <end position="34"/>
    </location>
</feature>
<comment type="subcellular location">
    <subcellularLocation>
        <location evidence="2">Secreted</location>
    </subcellularLocation>
</comment>
<evidence type="ECO:0000259" key="18">
    <source>
        <dbReference type="Pfam" id="PF02225"/>
    </source>
</evidence>
<evidence type="ECO:0000313" key="21">
    <source>
        <dbReference type="Proteomes" id="UP001623041"/>
    </source>
</evidence>
<dbReference type="EMBL" id="JBJHQH010000001">
    <property type="protein sequence ID" value="MFK9090252.1"/>
    <property type="molecule type" value="Genomic_DNA"/>
</dbReference>
<dbReference type="SUPFAM" id="SSF52025">
    <property type="entry name" value="PA domain"/>
    <property type="match status" value="1"/>
</dbReference>
<dbReference type="Gene3D" id="3.40.50.200">
    <property type="entry name" value="Peptidase S8/S53 domain"/>
    <property type="match status" value="1"/>
</dbReference>
<evidence type="ECO:0000256" key="12">
    <source>
        <dbReference type="PROSITE-ProRule" id="PRU00591"/>
    </source>
</evidence>
<keyword evidence="21" id="KW-1185">Reference proteome</keyword>
<feature type="region of interest" description="Disordered" evidence="15">
    <location>
        <begin position="549"/>
        <end position="575"/>
    </location>
</feature>
<dbReference type="Gene3D" id="2.10.270.10">
    <property type="entry name" value="Cholin Binding"/>
    <property type="match status" value="4"/>
</dbReference>
<keyword evidence="10 13" id="KW-0720">Serine protease</keyword>
<feature type="repeat" description="Cell wall-binding" evidence="12">
    <location>
        <begin position="1385"/>
        <end position="1404"/>
    </location>
</feature>
<feature type="repeat" description="Cell wall-binding" evidence="12">
    <location>
        <begin position="1405"/>
        <end position="1424"/>
    </location>
</feature>
<feature type="active site" description="Charge relay system" evidence="13">
    <location>
        <position position="213"/>
    </location>
</feature>
<dbReference type="InterPro" id="IPR010435">
    <property type="entry name" value="C5a/SBT2-like_Fn3"/>
</dbReference>
<evidence type="ECO:0000256" key="14">
    <source>
        <dbReference type="RuleBase" id="RU003355"/>
    </source>
</evidence>
<dbReference type="InterPro" id="IPR023828">
    <property type="entry name" value="Peptidase_S8_Ser-AS"/>
</dbReference>
<dbReference type="Pfam" id="PF19127">
    <property type="entry name" value="Choline_bind_3"/>
    <property type="match status" value="4"/>
</dbReference>
<feature type="repeat" description="Cell wall-binding" evidence="12">
    <location>
        <begin position="1505"/>
        <end position="1524"/>
    </location>
</feature>
<dbReference type="Proteomes" id="UP001623041">
    <property type="component" value="Unassembled WGS sequence"/>
</dbReference>
<evidence type="ECO:0000256" key="5">
    <source>
        <dbReference type="ARBA" id="ARBA00022525"/>
    </source>
</evidence>
<dbReference type="Pfam" id="PF00082">
    <property type="entry name" value="Peptidase_S8"/>
    <property type="match status" value="1"/>
</dbReference>
<keyword evidence="11" id="KW-0106">Calcium</keyword>
<keyword evidence="7 16" id="KW-0732">Signal</keyword>
<comment type="caution">
    <text evidence="20">The sequence shown here is derived from an EMBL/GenBank/DDBJ whole genome shotgun (WGS) entry which is preliminary data.</text>
</comment>
<gene>
    <name evidence="20" type="ORF">ACJEBI_01985</name>
</gene>
<evidence type="ECO:0000256" key="2">
    <source>
        <dbReference type="ARBA" id="ARBA00004613"/>
    </source>
</evidence>
<feature type="chain" id="PRO_5046009915" evidence="16">
    <location>
        <begin position="35"/>
        <end position="1563"/>
    </location>
</feature>
<comment type="similarity">
    <text evidence="3 13 14">Belongs to the peptidase S8 family.</text>
</comment>
<protein>
    <submittedName>
        <fullName evidence="20">S8 family serine peptidase</fullName>
    </submittedName>
</protein>
<evidence type="ECO:0000256" key="9">
    <source>
        <dbReference type="ARBA" id="ARBA00022801"/>
    </source>
</evidence>
<dbReference type="Gene3D" id="2.60.40.1710">
    <property type="entry name" value="Subtilisin-like superfamily"/>
    <property type="match status" value="1"/>
</dbReference>
<evidence type="ECO:0000256" key="8">
    <source>
        <dbReference type="ARBA" id="ARBA00022737"/>
    </source>
</evidence>
<dbReference type="PROSITE" id="PS51170">
    <property type="entry name" value="CW"/>
    <property type="match status" value="9"/>
</dbReference>
<dbReference type="CDD" id="cd07475">
    <property type="entry name" value="Peptidases_S8_C5a_Peptidase"/>
    <property type="match status" value="1"/>
</dbReference>
<dbReference type="PANTHER" id="PTHR43806:SF11">
    <property type="entry name" value="CEREVISIN-RELATED"/>
    <property type="match status" value="1"/>
</dbReference>
<evidence type="ECO:0000256" key="16">
    <source>
        <dbReference type="SAM" id="SignalP"/>
    </source>
</evidence>
<evidence type="ECO:0000256" key="11">
    <source>
        <dbReference type="ARBA" id="ARBA00022837"/>
    </source>
</evidence>
<evidence type="ECO:0000259" key="19">
    <source>
        <dbReference type="Pfam" id="PF06280"/>
    </source>
</evidence>
<dbReference type="PRINTS" id="PR00723">
    <property type="entry name" value="SUBTILISIN"/>
</dbReference>
<dbReference type="InterPro" id="IPR000209">
    <property type="entry name" value="Peptidase_S8/S53_dom"/>
</dbReference>